<sequence>MLKKSSYDRPKPSALNQFLIRFRQFVFPGSKNYWEKRYSLGGNSGQGSYGKSAEFKSEILNKFVRENCISSVTEYGCGDGNQLTYAEYPQYIGLDISEQAVALSSELFSEDSSKNFFVYDPNDFETNQKNFAAD</sequence>
<protein>
    <recommendedName>
        <fullName evidence="2">Methyltransferase domain-containing protein</fullName>
    </recommendedName>
</protein>
<gene>
    <name evidence="1" type="ORF">METZ01_LOCUS371411</name>
</gene>
<dbReference type="EMBL" id="UINC01134791">
    <property type="protein sequence ID" value="SVD18557.1"/>
    <property type="molecule type" value="Genomic_DNA"/>
</dbReference>
<dbReference type="AlphaFoldDB" id="A0A382TAP1"/>
<dbReference type="Gene3D" id="3.40.50.150">
    <property type="entry name" value="Vaccinia Virus protein VP39"/>
    <property type="match status" value="1"/>
</dbReference>
<evidence type="ECO:0008006" key="2">
    <source>
        <dbReference type="Google" id="ProtNLM"/>
    </source>
</evidence>
<evidence type="ECO:0000313" key="1">
    <source>
        <dbReference type="EMBL" id="SVD18557.1"/>
    </source>
</evidence>
<accession>A0A382TAP1</accession>
<reference evidence="1" key="1">
    <citation type="submission" date="2018-05" db="EMBL/GenBank/DDBJ databases">
        <authorList>
            <person name="Lanie J.A."/>
            <person name="Ng W.-L."/>
            <person name="Kazmierczak K.M."/>
            <person name="Andrzejewski T.M."/>
            <person name="Davidsen T.M."/>
            <person name="Wayne K.J."/>
            <person name="Tettelin H."/>
            <person name="Glass J.I."/>
            <person name="Rusch D."/>
            <person name="Podicherti R."/>
            <person name="Tsui H.-C.T."/>
            <person name="Winkler M.E."/>
        </authorList>
    </citation>
    <scope>NUCLEOTIDE SEQUENCE</scope>
</reference>
<feature type="non-terminal residue" evidence="1">
    <location>
        <position position="134"/>
    </location>
</feature>
<name>A0A382TAP1_9ZZZZ</name>
<proteinExistence type="predicted"/>
<dbReference type="SUPFAM" id="SSF53335">
    <property type="entry name" value="S-adenosyl-L-methionine-dependent methyltransferases"/>
    <property type="match status" value="1"/>
</dbReference>
<dbReference type="InterPro" id="IPR029063">
    <property type="entry name" value="SAM-dependent_MTases_sf"/>
</dbReference>
<organism evidence="1">
    <name type="scientific">marine metagenome</name>
    <dbReference type="NCBI Taxonomy" id="408172"/>
    <lineage>
        <taxon>unclassified sequences</taxon>
        <taxon>metagenomes</taxon>
        <taxon>ecological metagenomes</taxon>
    </lineage>
</organism>